<dbReference type="OrthoDB" id="3695497at2"/>
<sequence length="155" mass="16425">MATILRANTGLVAAAWLGGVTGLNPAMVASRLPSDNTTWAASGFVTVRTTGGSSAVDYALRQPVVTVDCWACTLNSSKPPWGKAWHLAETIHAATNPADDAARRAVYRDLALPGNYPQARVMGATARSEPREAYGDAGGYAHVLLDVEFDWVELP</sequence>
<accession>A0A1B2HC15</accession>
<dbReference type="EMBL" id="CP016793">
    <property type="protein sequence ID" value="ANZ35253.1"/>
    <property type="molecule type" value="Genomic_DNA"/>
</dbReference>
<gene>
    <name evidence="1" type="ORF">BBK82_03360</name>
</gene>
<dbReference type="RefSeq" id="WP_065913669.1">
    <property type="nucleotide sequence ID" value="NZ_CP016793.1"/>
</dbReference>
<evidence type="ECO:0000313" key="1">
    <source>
        <dbReference type="EMBL" id="ANZ35253.1"/>
    </source>
</evidence>
<dbReference type="KEGG" id="led:BBK82_03360"/>
<dbReference type="STRING" id="1586287.BBK82_03360"/>
<keyword evidence="2" id="KW-1185">Reference proteome</keyword>
<evidence type="ECO:0000313" key="2">
    <source>
        <dbReference type="Proteomes" id="UP000093053"/>
    </source>
</evidence>
<reference evidence="1 2" key="1">
    <citation type="submission" date="2016-07" db="EMBL/GenBank/DDBJ databases">
        <title>Complete genome sequence of the Lentzea guizhouensis DHS C013.</title>
        <authorList>
            <person name="Cao C."/>
        </authorList>
    </citation>
    <scope>NUCLEOTIDE SEQUENCE [LARGE SCALE GENOMIC DNA]</scope>
    <source>
        <strain evidence="1 2">DHS C013</strain>
    </source>
</reference>
<dbReference type="Proteomes" id="UP000093053">
    <property type="component" value="Chromosome"/>
</dbReference>
<organism evidence="1 2">
    <name type="scientific">Lentzea guizhouensis</name>
    <dbReference type="NCBI Taxonomy" id="1586287"/>
    <lineage>
        <taxon>Bacteria</taxon>
        <taxon>Bacillati</taxon>
        <taxon>Actinomycetota</taxon>
        <taxon>Actinomycetes</taxon>
        <taxon>Pseudonocardiales</taxon>
        <taxon>Pseudonocardiaceae</taxon>
        <taxon>Lentzea</taxon>
    </lineage>
</organism>
<protein>
    <recommendedName>
        <fullName evidence="3">DUF3168 domain-containing protein</fullName>
    </recommendedName>
</protein>
<dbReference type="AlphaFoldDB" id="A0A1B2HC15"/>
<proteinExistence type="predicted"/>
<evidence type="ECO:0008006" key="3">
    <source>
        <dbReference type="Google" id="ProtNLM"/>
    </source>
</evidence>
<name>A0A1B2HC15_9PSEU</name>